<protein>
    <submittedName>
        <fullName evidence="2">Uncharacterized protein</fullName>
    </submittedName>
</protein>
<keyword evidence="3" id="KW-1185">Reference proteome</keyword>
<dbReference type="Proteomes" id="UP001303046">
    <property type="component" value="Unassembled WGS sequence"/>
</dbReference>
<evidence type="ECO:0000313" key="2">
    <source>
        <dbReference type="EMBL" id="KAK6761718.1"/>
    </source>
</evidence>
<sequence length="418" mass="45501">MTASVSTESKAFFKLMKGSSNVVADALSRVTNSQDRFSDGSPESDDIIEFPVSINVCRPRIHSLRSPVVFAGSPANIRLYDALVEQKSDPMCSAIMTLNETPRFYDHLSDAEKSALLALAEKCTIRNNECLYVSGASPAPASRFERLVVPEKLREPIFLALHASPLADTLTFPTPTIPFIFINEDGQYVPLQQYGGGSMPGAFARAFAPRSDTSPALHHNVLSRVVSPVRAGSRQTRFLWRRTPATWRRTKSEGHFRGGHDHRSASLPGDAEAIGRGGSGSGPGPGCTVGAVELPIRAPEFFGKFLCDVRVRVIVQQANLIELRVLLADLVGQSLQLSAVDLGSSCRVVRQQFGTVDSMNSPPDTQHDLLMDFTFHERIKHFIASAPRTLAGMVDVEDLFFISSDSGVQPVESETSGE</sequence>
<comment type="caution">
    <text evidence="2">The sequence shown here is derived from an EMBL/GenBank/DDBJ whole genome shotgun (WGS) entry which is preliminary data.</text>
</comment>
<evidence type="ECO:0000313" key="3">
    <source>
        <dbReference type="Proteomes" id="UP001303046"/>
    </source>
</evidence>
<organism evidence="2 3">
    <name type="scientific">Necator americanus</name>
    <name type="common">Human hookworm</name>
    <dbReference type="NCBI Taxonomy" id="51031"/>
    <lineage>
        <taxon>Eukaryota</taxon>
        <taxon>Metazoa</taxon>
        <taxon>Ecdysozoa</taxon>
        <taxon>Nematoda</taxon>
        <taxon>Chromadorea</taxon>
        <taxon>Rhabditida</taxon>
        <taxon>Rhabditina</taxon>
        <taxon>Rhabditomorpha</taxon>
        <taxon>Strongyloidea</taxon>
        <taxon>Ancylostomatidae</taxon>
        <taxon>Bunostominae</taxon>
        <taxon>Necator</taxon>
    </lineage>
</organism>
<dbReference type="EMBL" id="JAVFWL010000006">
    <property type="protein sequence ID" value="KAK6761718.1"/>
    <property type="molecule type" value="Genomic_DNA"/>
</dbReference>
<name>A0ABR1EGY9_NECAM</name>
<proteinExistence type="predicted"/>
<evidence type="ECO:0000256" key="1">
    <source>
        <dbReference type="SAM" id="MobiDB-lite"/>
    </source>
</evidence>
<feature type="compositionally biased region" description="Basic and acidic residues" evidence="1">
    <location>
        <begin position="251"/>
        <end position="264"/>
    </location>
</feature>
<feature type="region of interest" description="Disordered" evidence="1">
    <location>
        <begin position="251"/>
        <end position="282"/>
    </location>
</feature>
<accession>A0ABR1EGY9</accession>
<gene>
    <name evidence="2" type="primary">Necator_chrX.g22867</name>
    <name evidence="2" type="ORF">RB195_022704</name>
</gene>
<reference evidence="2 3" key="1">
    <citation type="submission" date="2023-08" db="EMBL/GenBank/DDBJ databases">
        <title>A Necator americanus chromosomal reference genome.</title>
        <authorList>
            <person name="Ilik V."/>
            <person name="Petrzelkova K.J."/>
            <person name="Pardy F."/>
            <person name="Fuh T."/>
            <person name="Niatou-Singa F.S."/>
            <person name="Gouil Q."/>
            <person name="Baker L."/>
            <person name="Ritchie M.E."/>
            <person name="Jex A.R."/>
            <person name="Gazzola D."/>
            <person name="Li H."/>
            <person name="Toshio Fujiwara R."/>
            <person name="Zhan B."/>
            <person name="Aroian R.V."/>
            <person name="Pafco B."/>
            <person name="Schwarz E.M."/>
        </authorList>
    </citation>
    <scope>NUCLEOTIDE SEQUENCE [LARGE SCALE GENOMIC DNA]</scope>
    <source>
        <strain evidence="2 3">Aroian</strain>
        <tissue evidence="2">Whole animal</tissue>
    </source>
</reference>